<dbReference type="SUPFAM" id="SSF103481">
    <property type="entry name" value="Multidrug resistance efflux transporter EmrE"/>
    <property type="match status" value="1"/>
</dbReference>
<evidence type="ECO:0000256" key="4">
    <source>
        <dbReference type="ARBA" id="ARBA00022989"/>
    </source>
</evidence>
<feature type="transmembrane region" description="Helical" evidence="6">
    <location>
        <begin position="158"/>
        <end position="179"/>
    </location>
</feature>
<evidence type="ECO:0000256" key="2">
    <source>
        <dbReference type="ARBA" id="ARBA00022475"/>
    </source>
</evidence>
<dbReference type="Proteomes" id="UP000715095">
    <property type="component" value="Unassembled WGS sequence"/>
</dbReference>
<comment type="subcellular location">
    <subcellularLocation>
        <location evidence="1">Cell membrane</location>
        <topology evidence="1">Multi-pass membrane protein</topology>
    </subcellularLocation>
</comment>
<keyword evidence="3 6" id="KW-0812">Transmembrane</keyword>
<protein>
    <submittedName>
        <fullName evidence="8">EamA family transporter</fullName>
    </submittedName>
</protein>
<evidence type="ECO:0000259" key="7">
    <source>
        <dbReference type="Pfam" id="PF00892"/>
    </source>
</evidence>
<feature type="transmembrane region" description="Helical" evidence="6">
    <location>
        <begin position="127"/>
        <end position="146"/>
    </location>
</feature>
<dbReference type="RefSeq" id="WP_205103173.1">
    <property type="nucleotide sequence ID" value="NZ_JACJJC010000011.1"/>
</dbReference>
<reference evidence="8 9" key="1">
    <citation type="journal article" date="2021" name="Sci. Rep.">
        <title>The distribution of antibiotic resistance genes in chicken gut microbiota commensals.</title>
        <authorList>
            <person name="Juricova H."/>
            <person name="Matiasovicova J."/>
            <person name="Kubasova T."/>
            <person name="Cejkova D."/>
            <person name="Rychlik I."/>
        </authorList>
    </citation>
    <scope>NUCLEOTIDE SEQUENCE [LARGE SCALE GENOMIC DNA]</scope>
    <source>
        <strain evidence="8 9">An829</strain>
    </source>
</reference>
<sequence>MKQNQVVAGHLLIIFTQVVLGLNIPVTRDILLNYFSPFAYIGIRAAVTALFFWIVQIFAKKQKIERKDFMLILLGAFLGFVFSQYLTSLSFKYTTPVYFSLILALSPVVVLILQSIFFNEKITKRKMLGIAFGIFGAAILAVRAAMEAGAQGSNNLLGILFAIVSVSSFAGYVVICADISRKYHAVTQMKWIFSLSAFLVCPYWVLSGTYLTEPILASPAIGRGITEIAFLIIFATIAVYILIPIGMRTVSAAVVSIYMTCSRSSHRLLPFSSAWTSLLGINQSHSSLFCSVPIS</sequence>
<proteinExistence type="predicted"/>
<dbReference type="Pfam" id="PF00892">
    <property type="entry name" value="EamA"/>
    <property type="match status" value="1"/>
</dbReference>
<name>A0ABS2DSR8_9BURK</name>
<evidence type="ECO:0000313" key="8">
    <source>
        <dbReference type="EMBL" id="MBM6704402.1"/>
    </source>
</evidence>
<keyword evidence="5 6" id="KW-0472">Membrane</keyword>
<keyword evidence="9" id="KW-1185">Reference proteome</keyword>
<dbReference type="PANTHER" id="PTHR32322:SF18">
    <property type="entry name" value="S-ADENOSYLMETHIONINE_S-ADENOSYLHOMOCYSTEINE TRANSPORTER"/>
    <property type="match status" value="1"/>
</dbReference>
<dbReference type="InterPro" id="IPR000620">
    <property type="entry name" value="EamA_dom"/>
</dbReference>
<evidence type="ECO:0000256" key="1">
    <source>
        <dbReference type="ARBA" id="ARBA00004651"/>
    </source>
</evidence>
<dbReference type="PANTHER" id="PTHR32322">
    <property type="entry name" value="INNER MEMBRANE TRANSPORTER"/>
    <property type="match status" value="1"/>
</dbReference>
<feature type="transmembrane region" description="Helical" evidence="6">
    <location>
        <begin position="71"/>
        <end position="91"/>
    </location>
</feature>
<dbReference type="InterPro" id="IPR037185">
    <property type="entry name" value="EmrE-like"/>
</dbReference>
<keyword evidence="2" id="KW-1003">Cell membrane</keyword>
<gene>
    <name evidence="8" type="ORF">H6A60_07890</name>
</gene>
<feature type="transmembrane region" description="Helical" evidence="6">
    <location>
        <begin position="191"/>
        <end position="212"/>
    </location>
</feature>
<evidence type="ECO:0000256" key="6">
    <source>
        <dbReference type="SAM" id="Phobius"/>
    </source>
</evidence>
<feature type="transmembrane region" description="Helical" evidence="6">
    <location>
        <begin position="224"/>
        <end position="243"/>
    </location>
</feature>
<evidence type="ECO:0000256" key="5">
    <source>
        <dbReference type="ARBA" id="ARBA00023136"/>
    </source>
</evidence>
<dbReference type="Gene3D" id="1.10.3730.20">
    <property type="match status" value="1"/>
</dbReference>
<feature type="transmembrane region" description="Helical" evidence="6">
    <location>
        <begin position="97"/>
        <end position="118"/>
    </location>
</feature>
<feature type="domain" description="EamA" evidence="7">
    <location>
        <begin position="9"/>
        <end position="140"/>
    </location>
</feature>
<accession>A0ABS2DSR8</accession>
<dbReference type="InterPro" id="IPR050638">
    <property type="entry name" value="AA-Vitamin_Transporters"/>
</dbReference>
<dbReference type="EMBL" id="JACJJC010000011">
    <property type="protein sequence ID" value="MBM6704402.1"/>
    <property type="molecule type" value="Genomic_DNA"/>
</dbReference>
<keyword evidence="4 6" id="KW-1133">Transmembrane helix</keyword>
<evidence type="ECO:0000313" key="9">
    <source>
        <dbReference type="Proteomes" id="UP000715095"/>
    </source>
</evidence>
<feature type="transmembrane region" description="Helical" evidence="6">
    <location>
        <begin position="37"/>
        <end position="59"/>
    </location>
</feature>
<comment type="caution">
    <text evidence="8">The sequence shown here is derived from an EMBL/GenBank/DDBJ whole genome shotgun (WGS) entry which is preliminary data.</text>
</comment>
<organism evidence="8 9">
    <name type="scientific">Sutterella massiliensis</name>
    <dbReference type="NCBI Taxonomy" id="1816689"/>
    <lineage>
        <taxon>Bacteria</taxon>
        <taxon>Pseudomonadati</taxon>
        <taxon>Pseudomonadota</taxon>
        <taxon>Betaproteobacteria</taxon>
        <taxon>Burkholderiales</taxon>
        <taxon>Sutterellaceae</taxon>
        <taxon>Sutterella</taxon>
    </lineage>
</organism>
<evidence type="ECO:0000256" key="3">
    <source>
        <dbReference type="ARBA" id="ARBA00022692"/>
    </source>
</evidence>